<dbReference type="PANTHER" id="PTHR11267">
    <property type="entry name" value="T-BOX PROTEIN-RELATED"/>
    <property type="match status" value="1"/>
</dbReference>
<dbReference type="PROSITE" id="PS01264">
    <property type="entry name" value="TBOX_2"/>
    <property type="match status" value="1"/>
</dbReference>
<keyword evidence="2" id="KW-0805">Transcription regulation</keyword>
<evidence type="ECO:0000259" key="8">
    <source>
        <dbReference type="PROSITE" id="PS50252"/>
    </source>
</evidence>
<evidence type="ECO:0000256" key="1">
    <source>
        <dbReference type="ARBA" id="ARBA00004123"/>
    </source>
</evidence>
<feature type="region of interest" description="Disordered" evidence="7">
    <location>
        <begin position="1"/>
        <end position="29"/>
    </location>
</feature>
<dbReference type="InterPro" id="IPR036960">
    <property type="entry name" value="T-box_sf"/>
</dbReference>
<dbReference type="GO" id="GO:0045893">
    <property type="term" value="P:positive regulation of DNA-templated transcription"/>
    <property type="evidence" value="ECO:0007669"/>
    <property type="project" value="InterPro"/>
</dbReference>
<dbReference type="GO" id="GO:0000981">
    <property type="term" value="F:DNA-binding transcription factor activity, RNA polymerase II-specific"/>
    <property type="evidence" value="ECO:0007669"/>
    <property type="project" value="TreeGrafter"/>
</dbReference>
<dbReference type="AlphaFoldDB" id="A0A1I8GBI0"/>
<feature type="region of interest" description="Disordered" evidence="7">
    <location>
        <begin position="358"/>
        <end position="378"/>
    </location>
</feature>
<evidence type="ECO:0000256" key="4">
    <source>
        <dbReference type="ARBA" id="ARBA00023163"/>
    </source>
</evidence>
<dbReference type="GO" id="GO:0001708">
    <property type="term" value="P:cell fate specification"/>
    <property type="evidence" value="ECO:0007669"/>
    <property type="project" value="TreeGrafter"/>
</dbReference>
<keyword evidence="5 6" id="KW-0539">Nucleus</keyword>
<dbReference type="WBParaSite" id="maker-uti_cns_0001452-snap-gene-0.2-mRNA-1">
    <property type="protein sequence ID" value="maker-uti_cns_0001452-snap-gene-0.2-mRNA-1"/>
    <property type="gene ID" value="maker-uti_cns_0001452-snap-gene-0.2"/>
</dbReference>
<protein>
    <submittedName>
        <fullName evidence="10">T-box domain-containing protein</fullName>
    </submittedName>
</protein>
<evidence type="ECO:0000313" key="9">
    <source>
        <dbReference type="Proteomes" id="UP000095280"/>
    </source>
</evidence>
<evidence type="ECO:0000256" key="3">
    <source>
        <dbReference type="ARBA" id="ARBA00023125"/>
    </source>
</evidence>
<keyword evidence="4" id="KW-0804">Transcription</keyword>
<feature type="region of interest" description="Disordered" evidence="7">
    <location>
        <begin position="66"/>
        <end position="100"/>
    </location>
</feature>
<keyword evidence="3 6" id="KW-0238">DNA-binding</keyword>
<evidence type="ECO:0000256" key="7">
    <source>
        <dbReference type="SAM" id="MobiDB-lite"/>
    </source>
</evidence>
<organism evidence="9 10">
    <name type="scientific">Macrostomum lignano</name>
    <dbReference type="NCBI Taxonomy" id="282301"/>
    <lineage>
        <taxon>Eukaryota</taxon>
        <taxon>Metazoa</taxon>
        <taxon>Spiralia</taxon>
        <taxon>Lophotrochozoa</taxon>
        <taxon>Platyhelminthes</taxon>
        <taxon>Rhabditophora</taxon>
        <taxon>Macrostomorpha</taxon>
        <taxon>Macrostomida</taxon>
        <taxon>Macrostomidae</taxon>
        <taxon>Macrostomum</taxon>
    </lineage>
</organism>
<dbReference type="PRINTS" id="PR00937">
    <property type="entry name" value="TBOX"/>
</dbReference>
<dbReference type="InterPro" id="IPR046360">
    <property type="entry name" value="T-box_DNA-bd"/>
</dbReference>
<sequence length="412" mass="45780">SKNQYDSTASEALHRGLPGTEVPSSTPATQAYESSYKANAALAYLASPALQCCSEICLQKSKSMDQTRPLSSCSSSEDSSAVIRAQSPPKPRGARHHPGMSAKAAAFRIEALMKLRQQPRPPKKRKWMDRSEMRLDAGPAPVKLSVPLLPQLEPRCQLENAELWQQFRELGTEMIITKSGRRMFPVVRLLFSGLLERCRYHVLMDLPAVDDCRYRYAYHRSAWTVAGRADPEAPLRCFLHPDGPFTGEQLMRQAVSFEKLKLTNNTADKGQQIVLNSMHKYQARIHLMRLPSPVTAGPRFGGDEEPAGRVSPEHRQFLLPETVFIAVTAYQNQLITKLKIERNPFAKGFRDAARASAYDRADGGGGGCGMDEPQPDEAPQLPAAIDLPPLHWGLPPLQRQQAEDALSQLMNC</sequence>
<evidence type="ECO:0000313" key="10">
    <source>
        <dbReference type="WBParaSite" id="maker-uti_cns_0001452-snap-gene-0.2-mRNA-1"/>
    </source>
</evidence>
<dbReference type="Pfam" id="PF00907">
    <property type="entry name" value="T-box"/>
    <property type="match status" value="1"/>
</dbReference>
<feature type="compositionally biased region" description="Polar residues" evidence="7">
    <location>
        <begin position="1"/>
        <end position="10"/>
    </location>
</feature>
<dbReference type="PROSITE" id="PS50252">
    <property type="entry name" value="TBOX_3"/>
    <property type="match status" value="1"/>
</dbReference>
<dbReference type="GO" id="GO:0000978">
    <property type="term" value="F:RNA polymerase II cis-regulatory region sequence-specific DNA binding"/>
    <property type="evidence" value="ECO:0007669"/>
    <property type="project" value="InterPro"/>
</dbReference>
<dbReference type="PROSITE" id="PS01283">
    <property type="entry name" value="TBOX_1"/>
    <property type="match status" value="1"/>
</dbReference>
<accession>A0A1I8GBI0</accession>
<evidence type="ECO:0000256" key="5">
    <source>
        <dbReference type="ARBA" id="ARBA00023242"/>
    </source>
</evidence>
<dbReference type="InterPro" id="IPR001699">
    <property type="entry name" value="TF_T-box"/>
</dbReference>
<proteinExistence type="predicted"/>
<dbReference type="Gene3D" id="2.60.40.820">
    <property type="entry name" value="Transcription factor, T-box"/>
    <property type="match status" value="1"/>
</dbReference>
<feature type="domain" description="T-box" evidence="8">
    <location>
        <begin position="158"/>
        <end position="351"/>
    </location>
</feature>
<dbReference type="InterPro" id="IPR008967">
    <property type="entry name" value="p53-like_TF_DNA-bd_sf"/>
</dbReference>
<dbReference type="GO" id="GO:0007507">
    <property type="term" value="P:heart development"/>
    <property type="evidence" value="ECO:0007669"/>
    <property type="project" value="TreeGrafter"/>
</dbReference>
<feature type="compositionally biased region" description="Low complexity" evidence="7">
    <location>
        <begin position="71"/>
        <end position="80"/>
    </location>
</feature>
<dbReference type="SUPFAM" id="SSF49417">
    <property type="entry name" value="p53-like transcription factors"/>
    <property type="match status" value="1"/>
</dbReference>
<dbReference type="Proteomes" id="UP000095280">
    <property type="component" value="Unplaced"/>
</dbReference>
<comment type="subcellular location">
    <subcellularLocation>
        <location evidence="1 6">Nucleus</location>
    </subcellularLocation>
</comment>
<evidence type="ECO:0000256" key="2">
    <source>
        <dbReference type="ARBA" id="ARBA00023015"/>
    </source>
</evidence>
<reference evidence="10" key="1">
    <citation type="submission" date="2016-11" db="UniProtKB">
        <authorList>
            <consortium name="WormBaseParasite"/>
        </authorList>
    </citation>
    <scope>IDENTIFICATION</scope>
</reference>
<dbReference type="SMART" id="SM00425">
    <property type="entry name" value="TBOX"/>
    <property type="match status" value="1"/>
</dbReference>
<dbReference type="GO" id="GO:0000785">
    <property type="term" value="C:chromatin"/>
    <property type="evidence" value="ECO:0007669"/>
    <property type="project" value="TreeGrafter"/>
</dbReference>
<keyword evidence="9" id="KW-1185">Reference proteome</keyword>
<name>A0A1I8GBI0_9PLAT</name>
<comment type="caution">
    <text evidence="6">Lacks conserved residue(s) required for the propagation of feature annotation.</text>
</comment>
<evidence type="ECO:0000256" key="6">
    <source>
        <dbReference type="PROSITE-ProRule" id="PRU00201"/>
    </source>
</evidence>
<dbReference type="InterPro" id="IPR018186">
    <property type="entry name" value="TF_T-box_CS"/>
</dbReference>
<dbReference type="PANTHER" id="PTHR11267:SF190">
    <property type="entry name" value="T-BOX TRANSCRIPTION FACTOR TBX20"/>
    <property type="match status" value="1"/>
</dbReference>
<dbReference type="GO" id="GO:0005634">
    <property type="term" value="C:nucleus"/>
    <property type="evidence" value="ECO:0007669"/>
    <property type="project" value="UniProtKB-SubCell"/>
</dbReference>